<accession>A0A7Y4P5Z3</accession>
<dbReference type="CDD" id="cd12156">
    <property type="entry name" value="HPPR"/>
    <property type="match status" value="1"/>
</dbReference>
<sequence>MTKKKVLILGNPHERVKAYFSAHADMTIASTAEMVEEVLAKEGASFQVVISSAYMGLSSAWITRLSALEIVCNFGVGYDSTDVAALKARNIPFSNTPDVLNDAVADTTMALLLATVRQVCLADQFVRAGRWEKETFPLTPNVTGKKVGIVGLGSIGKVIAKRFTGFDCEIAYHNRHARTDVPYRYEASLPELARWADFLIVATVGGANTRHLISAEVLQALGTKGYLINIARGSVVDQGALIQALSSRQIAGAGLDVFENEPFVPETLRALSNVVLMPHVGSGSIEARDSMAQLVIDNFESFYRTGELITAV</sequence>
<dbReference type="InterPro" id="IPR036291">
    <property type="entry name" value="NAD(P)-bd_dom_sf"/>
</dbReference>
<dbReference type="InterPro" id="IPR050223">
    <property type="entry name" value="D-isomer_2-hydroxyacid_DH"/>
</dbReference>
<gene>
    <name evidence="7" type="ORF">HKX40_09065</name>
</gene>
<proteinExistence type="inferred from homology"/>
<dbReference type="PANTHER" id="PTHR10996">
    <property type="entry name" value="2-HYDROXYACID DEHYDROGENASE-RELATED"/>
    <property type="match status" value="1"/>
</dbReference>
<evidence type="ECO:0000256" key="2">
    <source>
        <dbReference type="ARBA" id="ARBA00023002"/>
    </source>
</evidence>
<evidence type="ECO:0000259" key="5">
    <source>
        <dbReference type="Pfam" id="PF00389"/>
    </source>
</evidence>
<dbReference type="InterPro" id="IPR006139">
    <property type="entry name" value="D-isomer_2_OHA_DH_cat_dom"/>
</dbReference>
<dbReference type="RefSeq" id="WP_171589262.1">
    <property type="nucleotide sequence ID" value="NZ_JABGBO010000010.1"/>
</dbReference>
<organism evidence="7 8">
    <name type="scientific">Pelistega europaea</name>
    <dbReference type="NCBI Taxonomy" id="106147"/>
    <lineage>
        <taxon>Bacteria</taxon>
        <taxon>Pseudomonadati</taxon>
        <taxon>Pseudomonadota</taxon>
        <taxon>Betaproteobacteria</taxon>
        <taxon>Burkholderiales</taxon>
        <taxon>Alcaligenaceae</taxon>
        <taxon>Pelistega</taxon>
    </lineage>
</organism>
<dbReference type="GO" id="GO:0051287">
    <property type="term" value="F:NAD binding"/>
    <property type="evidence" value="ECO:0007669"/>
    <property type="project" value="InterPro"/>
</dbReference>
<comment type="similarity">
    <text evidence="4">Belongs to the D-isomer specific 2-hydroxyacid dehydrogenase family.</text>
</comment>
<dbReference type="Proteomes" id="UP000541421">
    <property type="component" value="Unassembled WGS sequence"/>
</dbReference>
<keyword evidence="2 4" id="KW-0560">Oxidoreductase</keyword>
<dbReference type="GO" id="GO:0005829">
    <property type="term" value="C:cytosol"/>
    <property type="evidence" value="ECO:0007669"/>
    <property type="project" value="TreeGrafter"/>
</dbReference>
<dbReference type="Pfam" id="PF02826">
    <property type="entry name" value="2-Hacid_dh_C"/>
    <property type="match status" value="1"/>
</dbReference>
<dbReference type="Pfam" id="PF00389">
    <property type="entry name" value="2-Hacid_dh"/>
    <property type="match status" value="1"/>
</dbReference>
<dbReference type="EMBL" id="JABGBO010000010">
    <property type="protein sequence ID" value="NOL50278.1"/>
    <property type="molecule type" value="Genomic_DNA"/>
</dbReference>
<evidence type="ECO:0000313" key="8">
    <source>
        <dbReference type="Proteomes" id="UP000541421"/>
    </source>
</evidence>
<dbReference type="GO" id="GO:0030267">
    <property type="term" value="F:glyoxylate reductase (NADPH) activity"/>
    <property type="evidence" value="ECO:0007669"/>
    <property type="project" value="TreeGrafter"/>
</dbReference>
<dbReference type="InterPro" id="IPR006140">
    <property type="entry name" value="D-isomer_DH_NAD-bd"/>
</dbReference>
<keyword evidence="8" id="KW-1185">Reference proteome</keyword>
<protein>
    <submittedName>
        <fullName evidence="7">2-hydroxyacid dehydrogenase</fullName>
    </submittedName>
</protein>
<evidence type="ECO:0000256" key="1">
    <source>
        <dbReference type="ARBA" id="ARBA00022857"/>
    </source>
</evidence>
<dbReference type="GO" id="GO:0016618">
    <property type="term" value="F:hydroxypyruvate reductase [NAD(P)H] activity"/>
    <property type="evidence" value="ECO:0007669"/>
    <property type="project" value="TreeGrafter"/>
</dbReference>
<name>A0A7Y4P5Z3_9BURK</name>
<keyword evidence="3" id="KW-0520">NAD</keyword>
<comment type="caution">
    <text evidence="7">The sequence shown here is derived from an EMBL/GenBank/DDBJ whole genome shotgun (WGS) entry which is preliminary data.</text>
</comment>
<evidence type="ECO:0000313" key="7">
    <source>
        <dbReference type="EMBL" id="NOL50278.1"/>
    </source>
</evidence>
<evidence type="ECO:0000256" key="4">
    <source>
        <dbReference type="RuleBase" id="RU003719"/>
    </source>
</evidence>
<feature type="domain" description="D-isomer specific 2-hydroxyacid dehydrogenase catalytic" evidence="5">
    <location>
        <begin position="6"/>
        <end position="312"/>
    </location>
</feature>
<reference evidence="7 8" key="1">
    <citation type="submission" date="2020-05" db="EMBL/GenBank/DDBJ databases">
        <authorList>
            <person name="Niu N."/>
        </authorList>
    </citation>
    <scope>NUCLEOTIDE SEQUENCE [LARGE SCALE GENOMIC DNA]</scope>
    <source>
        <strain evidence="7 8">LMG10982</strain>
    </source>
</reference>
<dbReference type="FunFam" id="3.40.50.720:FF:000213">
    <property type="entry name" value="Putative 2-hydroxyacid dehydrogenase"/>
    <property type="match status" value="1"/>
</dbReference>
<keyword evidence="1" id="KW-0521">NADP</keyword>
<feature type="domain" description="D-isomer specific 2-hydroxyacid dehydrogenase NAD-binding" evidence="6">
    <location>
        <begin position="109"/>
        <end position="281"/>
    </location>
</feature>
<evidence type="ECO:0000259" key="6">
    <source>
        <dbReference type="Pfam" id="PF02826"/>
    </source>
</evidence>
<dbReference type="PANTHER" id="PTHR10996:SF178">
    <property type="entry name" value="2-HYDROXYACID DEHYDROGENASE YGL185C-RELATED"/>
    <property type="match status" value="1"/>
</dbReference>
<dbReference type="AlphaFoldDB" id="A0A7Y4P5Z3"/>
<evidence type="ECO:0000256" key="3">
    <source>
        <dbReference type="ARBA" id="ARBA00023027"/>
    </source>
</evidence>
<dbReference type="Gene3D" id="3.40.50.720">
    <property type="entry name" value="NAD(P)-binding Rossmann-like Domain"/>
    <property type="match status" value="2"/>
</dbReference>
<dbReference type="SUPFAM" id="SSF51735">
    <property type="entry name" value="NAD(P)-binding Rossmann-fold domains"/>
    <property type="match status" value="1"/>
</dbReference>
<dbReference type="SUPFAM" id="SSF52283">
    <property type="entry name" value="Formate/glycerate dehydrogenase catalytic domain-like"/>
    <property type="match status" value="1"/>
</dbReference>